<dbReference type="EC" id="3.1.11.6" evidence="6"/>
<keyword evidence="8" id="KW-1185">Reference proteome</keyword>
<dbReference type="GO" id="GO:0008855">
    <property type="term" value="F:exodeoxyribonuclease VII activity"/>
    <property type="evidence" value="ECO:0007669"/>
    <property type="project" value="UniProtKB-UniRule"/>
</dbReference>
<keyword evidence="2 6" id="KW-0963">Cytoplasm</keyword>
<evidence type="ECO:0000313" key="7">
    <source>
        <dbReference type="EMBL" id="QHQ62769.1"/>
    </source>
</evidence>
<dbReference type="PIRSF" id="PIRSF006488">
    <property type="entry name" value="Exonuc_VII_S"/>
    <property type="match status" value="1"/>
</dbReference>
<keyword evidence="4 6" id="KW-0378">Hydrolase</keyword>
<dbReference type="RefSeq" id="WP_161839590.1">
    <property type="nucleotide sequence ID" value="NZ_CP048000.1"/>
</dbReference>
<comment type="function">
    <text evidence="6">Bidirectionally degrades single-stranded DNA into large acid-insoluble oligonucleotides, which are then degraded further into small acid-soluble oligonucleotides.</text>
</comment>
<dbReference type="Pfam" id="PF02609">
    <property type="entry name" value="Exonuc_VII_S"/>
    <property type="match status" value="1"/>
</dbReference>
<dbReference type="Proteomes" id="UP000464314">
    <property type="component" value="Chromosome"/>
</dbReference>
<dbReference type="GO" id="GO:0005829">
    <property type="term" value="C:cytosol"/>
    <property type="evidence" value="ECO:0007669"/>
    <property type="project" value="TreeGrafter"/>
</dbReference>
<sequence>MKKEEKSLEASFQEINEIISKLEQEDITLEDSFSLYQEGIKLLKYCNDSIDKVEKKLIILGEKNETDEL</sequence>
<dbReference type="GO" id="GO:0009318">
    <property type="term" value="C:exodeoxyribonuclease VII complex"/>
    <property type="evidence" value="ECO:0007669"/>
    <property type="project" value="UniProtKB-UniRule"/>
</dbReference>
<dbReference type="HAMAP" id="MF_00337">
    <property type="entry name" value="Exonuc_7_S"/>
    <property type="match status" value="1"/>
</dbReference>
<dbReference type="SUPFAM" id="SSF116842">
    <property type="entry name" value="XseB-like"/>
    <property type="match status" value="1"/>
</dbReference>
<dbReference type="GO" id="GO:0006308">
    <property type="term" value="P:DNA catabolic process"/>
    <property type="evidence" value="ECO:0007669"/>
    <property type="project" value="UniProtKB-UniRule"/>
</dbReference>
<dbReference type="InterPro" id="IPR003761">
    <property type="entry name" value="Exonuc_VII_S"/>
</dbReference>
<comment type="catalytic activity">
    <reaction evidence="6">
        <text>Exonucleolytic cleavage in either 5'- to 3'- or 3'- to 5'-direction to yield nucleoside 5'-phosphates.</text>
        <dbReference type="EC" id="3.1.11.6"/>
    </reaction>
</comment>
<dbReference type="AlphaFoldDB" id="A0A6P1TR87"/>
<dbReference type="InterPro" id="IPR037004">
    <property type="entry name" value="Exonuc_VII_ssu_sf"/>
</dbReference>
<evidence type="ECO:0000256" key="6">
    <source>
        <dbReference type="HAMAP-Rule" id="MF_00337"/>
    </source>
</evidence>
<dbReference type="PANTHER" id="PTHR34137:SF1">
    <property type="entry name" value="EXODEOXYRIBONUCLEASE 7 SMALL SUBUNIT"/>
    <property type="match status" value="1"/>
</dbReference>
<organism evidence="7 8">
    <name type="scientific">Anaerocolumna sedimenticola</name>
    <dbReference type="NCBI Taxonomy" id="2696063"/>
    <lineage>
        <taxon>Bacteria</taxon>
        <taxon>Bacillati</taxon>
        <taxon>Bacillota</taxon>
        <taxon>Clostridia</taxon>
        <taxon>Lachnospirales</taxon>
        <taxon>Lachnospiraceae</taxon>
        <taxon>Anaerocolumna</taxon>
    </lineage>
</organism>
<dbReference type="EMBL" id="CP048000">
    <property type="protein sequence ID" value="QHQ62769.1"/>
    <property type="molecule type" value="Genomic_DNA"/>
</dbReference>
<dbReference type="KEGG" id="anr:Ana3638_19940"/>
<reference evidence="7 8" key="1">
    <citation type="submission" date="2020-01" db="EMBL/GenBank/DDBJ databases">
        <title>Genome analysis of Anaerocolumna sp. CBA3638.</title>
        <authorList>
            <person name="Kim J."/>
            <person name="Roh S.W."/>
        </authorList>
    </citation>
    <scope>NUCLEOTIDE SEQUENCE [LARGE SCALE GENOMIC DNA]</scope>
    <source>
        <strain evidence="7 8">CBA3638</strain>
    </source>
</reference>
<dbReference type="PANTHER" id="PTHR34137">
    <property type="entry name" value="EXODEOXYRIBONUCLEASE 7 SMALL SUBUNIT"/>
    <property type="match status" value="1"/>
</dbReference>
<protein>
    <recommendedName>
        <fullName evidence="6">Exodeoxyribonuclease 7 small subunit</fullName>
        <ecNumber evidence="6">3.1.11.6</ecNumber>
    </recommendedName>
    <alternativeName>
        <fullName evidence="6">Exodeoxyribonuclease VII small subunit</fullName>
        <shortName evidence="6">Exonuclease VII small subunit</shortName>
    </alternativeName>
</protein>
<comment type="subunit">
    <text evidence="6">Heterooligomer composed of large and small subunits.</text>
</comment>
<keyword evidence="5 6" id="KW-0269">Exonuclease</keyword>
<comment type="similarity">
    <text evidence="1 6">Belongs to the XseB family.</text>
</comment>
<evidence type="ECO:0000256" key="1">
    <source>
        <dbReference type="ARBA" id="ARBA00009998"/>
    </source>
</evidence>
<evidence type="ECO:0000313" key="8">
    <source>
        <dbReference type="Proteomes" id="UP000464314"/>
    </source>
</evidence>
<evidence type="ECO:0000256" key="4">
    <source>
        <dbReference type="ARBA" id="ARBA00022801"/>
    </source>
</evidence>
<proteinExistence type="inferred from homology"/>
<name>A0A6P1TR87_9FIRM</name>
<accession>A0A6P1TR87</accession>
<dbReference type="NCBIfam" id="TIGR01280">
    <property type="entry name" value="xseB"/>
    <property type="match status" value="1"/>
</dbReference>
<dbReference type="Gene3D" id="1.10.287.1040">
    <property type="entry name" value="Exonuclease VII, small subunit"/>
    <property type="match status" value="1"/>
</dbReference>
<gene>
    <name evidence="6 7" type="primary">xseB</name>
    <name evidence="7" type="ORF">Ana3638_19940</name>
</gene>
<evidence type="ECO:0000256" key="2">
    <source>
        <dbReference type="ARBA" id="ARBA00022490"/>
    </source>
</evidence>
<evidence type="ECO:0000256" key="5">
    <source>
        <dbReference type="ARBA" id="ARBA00022839"/>
    </source>
</evidence>
<comment type="subcellular location">
    <subcellularLocation>
        <location evidence="6">Cytoplasm</location>
    </subcellularLocation>
</comment>
<evidence type="ECO:0000256" key="3">
    <source>
        <dbReference type="ARBA" id="ARBA00022722"/>
    </source>
</evidence>
<keyword evidence="3 6" id="KW-0540">Nuclease</keyword>